<dbReference type="GO" id="GO:0032259">
    <property type="term" value="P:methylation"/>
    <property type="evidence" value="ECO:0007669"/>
    <property type="project" value="UniProtKB-KW"/>
</dbReference>
<name>A0A495CW77_9PROT</name>
<keyword evidence="2 5" id="KW-0812">Transmembrane</keyword>
<sequence length="184" mass="20354">MSPLLTGVVAYVLITAALSIPFMFRARSEFRQQGKWSPLTAAFSGLIMHGHFLATIALAWLDRGSLFASNMISLAIGGGLFLGGAYVIFLGRYAYGSQKRVYGLLEDELIQHGIYKRTRNPQYVGYSGMFLGAAIAAGSGLALFSALAFIAIIHVFITWVEEPHIRRTFGDTFDQYARKVGRYW</sequence>
<protein>
    <submittedName>
        <fullName evidence="6">Protein-S-isoprenylcysteine O-methyltransferase Ste14</fullName>
    </submittedName>
</protein>
<gene>
    <name evidence="6" type="ORF">C7435_3344</name>
</gene>
<dbReference type="Gene3D" id="1.20.120.1630">
    <property type="match status" value="1"/>
</dbReference>
<evidence type="ECO:0000256" key="1">
    <source>
        <dbReference type="ARBA" id="ARBA00004127"/>
    </source>
</evidence>
<dbReference type="GO" id="GO:0008168">
    <property type="term" value="F:methyltransferase activity"/>
    <property type="evidence" value="ECO:0007669"/>
    <property type="project" value="UniProtKB-KW"/>
</dbReference>
<evidence type="ECO:0000256" key="2">
    <source>
        <dbReference type="ARBA" id="ARBA00022692"/>
    </source>
</evidence>
<evidence type="ECO:0000313" key="6">
    <source>
        <dbReference type="EMBL" id="RKQ89639.1"/>
    </source>
</evidence>
<dbReference type="Proteomes" id="UP000273675">
    <property type="component" value="Unassembled WGS sequence"/>
</dbReference>
<dbReference type="Pfam" id="PF04191">
    <property type="entry name" value="PEMT"/>
    <property type="match status" value="1"/>
</dbReference>
<dbReference type="InterPro" id="IPR007318">
    <property type="entry name" value="Phopholipid_MeTrfase"/>
</dbReference>
<dbReference type="GO" id="GO:0012505">
    <property type="term" value="C:endomembrane system"/>
    <property type="evidence" value="ECO:0007669"/>
    <property type="project" value="UniProtKB-SubCell"/>
</dbReference>
<reference evidence="6 7" key="1">
    <citation type="submission" date="2018-10" db="EMBL/GenBank/DDBJ databases">
        <title>Genomic Encyclopedia of Type Strains, Phase IV (KMG-IV): sequencing the most valuable type-strain genomes for metagenomic binning, comparative biology and taxonomic classification.</title>
        <authorList>
            <person name="Goeker M."/>
        </authorList>
    </citation>
    <scope>NUCLEOTIDE SEQUENCE [LARGE SCALE GENOMIC DNA]</scope>
    <source>
        <strain evidence="6 7">DSM 4734</strain>
    </source>
</reference>
<feature type="transmembrane region" description="Helical" evidence="5">
    <location>
        <begin position="124"/>
        <end position="157"/>
    </location>
</feature>
<accession>A0A495CW77</accession>
<feature type="transmembrane region" description="Helical" evidence="5">
    <location>
        <begin position="6"/>
        <end position="24"/>
    </location>
</feature>
<dbReference type="EMBL" id="RBIM01000009">
    <property type="protein sequence ID" value="RKQ89639.1"/>
    <property type="molecule type" value="Genomic_DNA"/>
</dbReference>
<dbReference type="OrthoDB" id="9811969at2"/>
<feature type="transmembrane region" description="Helical" evidence="5">
    <location>
        <begin position="67"/>
        <end position="90"/>
    </location>
</feature>
<evidence type="ECO:0000256" key="4">
    <source>
        <dbReference type="ARBA" id="ARBA00023136"/>
    </source>
</evidence>
<evidence type="ECO:0000256" key="3">
    <source>
        <dbReference type="ARBA" id="ARBA00022989"/>
    </source>
</evidence>
<dbReference type="RefSeq" id="WP_121212537.1">
    <property type="nucleotide sequence ID" value="NZ_AP027270.1"/>
</dbReference>
<keyword evidence="6" id="KW-0489">Methyltransferase</keyword>
<organism evidence="6 7">
    <name type="scientific">Maricaulis maris</name>
    <dbReference type="NCBI Taxonomy" id="74318"/>
    <lineage>
        <taxon>Bacteria</taxon>
        <taxon>Pseudomonadati</taxon>
        <taxon>Pseudomonadota</taxon>
        <taxon>Alphaproteobacteria</taxon>
        <taxon>Maricaulales</taxon>
        <taxon>Maricaulaceae</taxon>
        <taxon>Maricaulis</taxon>
    </lineage>
</organism>
<comment type="subcellular location">
    <subcellularLocation>
        <location evidence="1">Endomembrane system</location>
        <topology evidence="1">Multi-pass membrane protein</topology>
    </subcellularLocation>
</comment>
<proteinExistence type="predicted"/>
<keyword evidence="4 5" id="KW-0472">Membrane</keyword>
<comment type="caution">
    <text evidence="6">The sequence shown here is derived from an EMBL/GenBank/DDBJ whole genome shotgun (WGS) entry which is preliminary data.</text>
</comment>
<evidence type="ECO:0000313" key="7">
    <source>
        <dbReference type="Proteomes" id="UP000273675"/>
    </source>
</evidence>
<dbReference type="AlphaFoldDB" id="A0A495CW77"/>
<feature type="transmembrane region" description="Helical" evidence="5">
    <location>
        <begin position="36"/>
        <end position="61"/>
    </location>
</feature>
<keyword evidence="6" id="KW-0808">Transferase</keyword>
<evidence type="ECO:0000256" key="5">
    <source>
        <dbReference type="SAM" id="Phobius"/>
    </source>
</evidence>
<keyword evidence="3 5" id="KW-1133">Transmembrane helix</keyword>